<evidence type="ECO:0000259" key="16">
    <source>
        <dbReference type="Pfam" id="PF01764"/>
    </source>
</evidence>
<keyword evidence="6" id="KW-0479">Metal-binding</keyword>
<keyword evidence="4" id="KW-0597">Phosphoprotein</keyword>
<dbReference type="Pfam" id="PF01764">
    <property type="entry name" value="Lipase_3"/>
    <property type="match status" value="1"/>
</dbReference>
<evidence type="ECO:0000256" key="9">
    <source>
        <dbReference type="ARBA" id="ARBA00022963"/>
    </source>
</evidence>
<evidence type="ECO:0000256" key="12">
    <source>
        <dbReference type="ARBA" id="ARBA00023136"/>
    </source>
</evidence>
<sequence length="757" mass="82285">MNTLLDKYGRLSVDVASAATSIGFAAAKAGTKLGFGITRGIAATAAGVTGSAVDYALFGGKLGTGVAFGNAVSSVITAVERLTLLPILFGESLTSASIVAAYGSINSLLAIFPDSDEASFSLASFITLVRREWNDPVFREHLPEERYSVTEVAKALVAWGALQGVTHDWQANKWMKHLQEIPFHDEAEVDRSRKRTESRVSITADVIFPGNKGQIITADIIEVDTNMPAPQLRSKARARPTKSPAMKPLRVSNKELKHTLRRLSKMVLAGYGGASLLFFGVSPTPDHAPSSAPKDAINAHSSGEEATLAHAIDASEFEAAKTSPHSSSTAPASGPTKVQAPAPYSWWNLLLGRHDHDIFMGSASPPGELSSRPITAVIGDENHMPRFWVLTDHARRQIVLVFRGTMSLNELAVDLTCEPEEFEVATTSGYEPEEEYMPQREQEGEGMPGGLPFPTVNMQMPPPSPYSSWRSSKGRASSFMSVASFASAGQPRYYVHSGMLKMARAMGEKGKPVHVASQLTIFRERKLTIELVMCGHSLGSGVAALLGLMWADPKTCLTVRSSGLPIGRRVSVYCFAPPCLTDPHLGALASNLVTSFVYSHDVVSRLSLGSIRDMNRAAVWLCDANANAGAKGNGREEGYAAVTKRALKWKTGFGSPEDPFWFLATRKTLEANMTMTNMYPPGRVLWAVRNDDFEVAVPPSGDAKYSPNFTYQSQDKDRLRLFEVLDTEKVFSQIVFARDMLSSHLPHQYDKVLEELL</sequence>
<evidence type="ECO:0000256" key="1">
    <source>
        <dbReference type="ARBA" id="ARBA00001913"/>
    </source>
</evidence>
<evidence type="ECO:0000256" key="3">
    <source>
        <dbReference type="ARBA" id="ARBA00022475"/>
    </source>
</evidence>
<evidence type="ECO:0000256" key="5">
    <source>
        <dbReference type="ARBA" id="ARBA00022692"/>
    </source>
</evidence>
<dbReference type="OrthoDB" id="438440at2759"/>
<evidence type="ECO:0000256" key="10">
    <source>
        <dbReference type="ARBA" id="ARBA00022989"/>
    </source>
</evidence>
<dbReference type="PANTHER" id="PTHR45792">
    <property type="entry name" value="DIACYLGLYCEROL LIPASE HOMOLOG-RELATED"/>
    <property type="match status" value="1"/>
</dbReference>
<keyword evidence="18" id="KW-1185">Reference proteome</keyword>
<dbReference type="InterPro" id="IPR052214">
    <property type="entry name" value="DAG_Lipase-Related"/>
</dbReference>
<comment type="cofactor">
    <cofactor evidence="1">
        <name>Ca(2+)</name>
        <dbReference type="ChEBI" id="CHEBI:29108"/>
    </cofactor>
</comment>
<evidence type="ECO:0000313" key="17">
    <source>
        <dbReference type="EMBL" id="THH18291.1"/>
    </source>
</evidence>
<evidence type="ECO:0000256" key="15">
    <source>
        <dbReference type="SAM" id="MobiDB-lite"/>
    </source>
</evidence>
<dbReference type="GO" id="GO:0019369">
    <property type="term" value="P:arachidonate metabolic process"/>
    <property type="evidence" value="ECO:0007669"/>
    <property type="project" value="TreeGrafter"/>
</dbReference>
<dbReference type="GO" id="GO:0046872">
    <property type="term" value="F:metal ion binding"/>
    <property type="evidence" value="ECO:0007669"/>
    <property type="project" value="UniProtKB-KW"/>
</dbReference>
<accession>A0A4S4M278</accession>
<dbReference type="AlphaFoldDB" id="A0A4S4M278"/>
<dbReference type="Proteomes" id="UP000310158">
    <property type="component" value="Unassembled WGS sequence"/>
</dbReference>
<keyword evidence="12" id="KW-0472">Membrane</keyword>
<evidence type="ECO:0000313" key="18">
    <source>
        <dbReference type="Proteomes" id="UP000310158"/>
    </source>
</evidence>
<keyword evidence="7" id="KW-0378">Hydrolase</keyword>
<feature type="region of interest" description="Disordered" evidence="15">
    <location>
        <begin position="318"/>
        <end position="338"/>
    </location>
</feature>
<dbReference type="InterPro" id="IPR002921">
    <property type="entry name" value="Fungal_lipase-type"/>
</dbReference>
<dbReference type="GO" id="GO:0046340">
    <property type="term" value="P:diacylglycerol catabolic process"/>
    <property type="evidence" value="ECO:0007669"/>
    <property type="project" value="TreeGrafter"/>
</dbReference>
<dbReference type="InterPro" id="IPR029058">
    <property type="entry name" value="AB_hydrolase_fold"/>
</dbReference>
<organism evidence="17 18">
    <name type="scientific">Bondarzewia mesenterica</name>
    <dbReference type="NCBI Taxonomy" id="1095465"/>
    <lineage>
        <taxon>Eukaryota</taxon>
        <taxon>Fungi</taxon>
        <taxon>Dikarya</taxon>
        <taxon>Basidiomycota</taxon>
        <taxon>Agaricomycotina</taxon>
        <taxon>Agaricomycetes</taxon>
        <taxon>Russulales</taxon>
        <taxon>Bondarzewiaceae</taxon>
        <taxon>Bondarzewia</taxon>
    </lineage>
</organism>
<comment type="caution">
    <text evidence="17">The sequence shown here is derived from an EMBL/GenBank/DDBJ whole genome shotgun (WGS) entry which is preliminary data.</text>
</comment>
<keyword evidence="8" id="KW-0106">Calcium</keyword>
<dbReference type="CDD" id="cd00519">
    <property type="entry name" value="Lipase_3"/>
    <property type="match status" value="1"/>
</dbReference>
<feature type="compositionally biased region" description="Low complexity" evidence="15">
    <location>
        <begin position="320"/>
        <end position="336"/>
    </location>
</feature>
<keyword evidence="3" id="KW-1003">Cell membrane</keyword>
<dbReference type="SUPFAM" id="SSF53474">
    <property type="entry name" value="alpha/beta-Hydrolases"/>
    <property type="match status" value="1"/>
</dbReference>
<keyword evidence="5" id="KW-0812">Transmembrane</keyword>
<protein>
    <recommendedName>
        <fullName evidence="14">sn-1-specific diacylglycerol lipase</fullName>
        <ecNumber evidence="14">3.1.1.116</ecNumber>
    </recommendedName>
</protein>
<evidence type="ECO:0000256" key="8">
    <source>
        <dbReference type="ARBA" id="ARBA00022837"/>
    </source>
</evidence>
<keyword evidence="11" id="KW-0443">Lipid metabolism</keyword>
<evidence type="ECO:0000256" key="2">
    <source>
        <dbReference type="ARBA" id="ARBA00004651"/>
    </source>
</evidence>
<evidence type="ECO:0000256" key="11">
    <source>
        <dbReference type="ARBA" id="ARBA00023098"/>
    </source>
</evidence>
<evidence type="ECO:0000256" key="4">
    <source>
        <dbReference type="ARBA" id="ARBA00022553"/>
    </source>
</evidence>
<dbReference type="Gene3D" id="3.40.50.1820">
    <property type="entry name" value="alpha/beta hydrolase"/>
    <property type="match status" value="1"/>
</dbReference>
<dbReference type="PANTHER" id="PTHR45792:SF8">
    <property type="entry name" value="DIACYLGLYCEROL LIPASE-ALPHA"/>
    <property type="match status" value="1"/>
</dbReference>
<keyword evidence="10" id="KW-1133">Transmembrane helix</keyword>
<comment type="catalytic activity">
    <reaction evidence="13">
        <text>a 1,2-diacyl-sn-glycerol + H2O = a 2-acylglycerol + a fatty acid + H(+)</text>
        <dbReference type="Rhea" id="RHEA:33275"/>
        <dbReference type="ChEBI" id="CHEBI:15377"/>
        <dbReference type="ChEBI" id="CHEBI:15378"/>
        <dbReference type="ChEBI" id="CHEBI:17389"/>
        <dbReference type="ChEBI" id="CHEBI:17815"/>
        <dbReference type="ChEBI" id="CHEBI:28868"/>
        <dbReference type="EC" id="3.1.1.116"/>
    </reaction>
    <physiologicalReaction direction="left-to-right" evidence="13">
        <dbReference type="Rhea" id="RHEA:33276"/>
    </physiologicalReaction>
</comment>
<reference evidence="17 18" key="1">
    <citation type="submission" date="2019-02" db="EMBL/GenBank/DDBJ databases">
        <title>Genome sequencing of the rare red list fungi Bondarzewia mesenterica.</title>
        <authorList>
            <person name="Buettner E."/>
            <person name="Kellner H."/>
        </authorList>
    </citation>
    <scope>NUCLEOTIDE SEQUENCE [LARGE SCALE GENOMIC DNA]</scope>
    <source>
        <strain evidence="17 18">DSM 108281</strain>
    </source>
</reference>
<keyword evidence="9" id="KW-0442">Lipid degradation</keyword>
<dbReference type="EMBL" id="SGPL01000080">
    <property type="protein sequence ID" value="THH18291.1"/>
    <property type="molecule type" value="Genomic_DNA"/>
</dbReference>
<feature type="domain" description="Fungal lipase-type" evidence="16">
    <location>
        <begin position="488"/>
        <end position="607"/>
    </location>
</feature>
<evidence type="ECO:0000256" key="13">
    <source>
        <dbReference type="ARBA" id="ARBA00024531"/>
    </source>
</evidence>
<evidence type="ECO:0000256" key="6">
    <source>
        <dbReference type="ARBA" id="ARBA00022723"/>
    </source>
</evidence>
<dbReference type="EC" id="3.1.1.116" evidence="14"/>
<evidence type="ECO:0000256" key="14">
    <source>
        <dbReference type="ARBA" id="ARBA00026104"/>
    </source>
</evidence>
<comment type="subcellular location">
    <subcellularLocation>
        <location evidence="2">Cell membrane</location>
        <topology evidence="2">Multi-pass membrane protein</topology>
    </subcellularLocation>
</comment>
<feature type="region of interest" description="Disordered" evidence="15">
    <location>
        <begin position="285"/>
        <end position="304"/>
    </location>
</feature>
<evidence type="ECO:0000256" key="7">
    <source>
        <dbReference type="ARBA" id="ARBA00022801"/>
    </source>
</evidence>
<name>A0A4S4M278_9AGAM</name>
<dbReference type="GO" id="GO:0016298">
    <property type="term" value="F:lipase activity"/>
    <property type="evidence" value="ECO:0007669"/>
    <property type="project" value="TreeGrafter"/>
</dbReference>
<dbReference type="GO" id="GO:0005886">
    <property type="term" value="C:plasma membrane"/>
    <property type="evidence" value="ECO:0007669"/>
    <property type="project" value="UniProtKB-SubCell"/>
</dbReference>
<proteinExistence type="predicted"/>
<gene>
    <name evidence="17" type="ORF">EW146_g2664</name>
</gene>